<dbReference type="AlphaFoldDB" id="A0A8X6M819"/>
<sequence length="103" mass="12056">MFASVYNIQYLKRRVSVIADRWCTGKRVQSGVMWPLRRMQEIKCALGIQYRKRKKKLPSLATGFQSLKRFTVTELAFFFFIFTLTTTGHSPASFSTLQKRLLK</sequence>
<evidence type="ECO:0000313" key="3">
    <source>
        <dbReference type="Proteomes" id="UP000886998"/>
    </source>
</evidence>
<gene>
    <name evidence="2" type="ORF">TNIN_454421</name>
</gene>
<keyword evidence="1" id="KW-1133">Transmembrane helix</keyword>
<protein>
    <submittedName>
        <fullName evidence="2">Uncharacterized protein</fullName>
    </submittedName>
</protein>
<feature type="transmembrane region" description="Helical" evidence="1">
    <location>
        <begin position="75"/>
        <end position="97"/>
    </location>
</feature>
<comment type="caution">
    <text evidence="2">The sequence shown here is derived from an EMBL/GenBank/DDBJ whole genome shotgun (WGS) entry which is preliminary data.</text>
</comment>
<keyword evidence="1" id="KW-0472">Membrane</keyword>
<dbReference type="Proteomes" id="UP000886998">
    <property type="component" value="Unassembled WGS sequence"/>
</dbReference>
<proteinExistence type="predicted"/>
<evidence type="ECO:0000256" key="1">
    <source>
        <dbReference type="SAM" id="Phobius"/>
    </source>
</evidence>
<accession>A0A8X6M819</accession>
<keyword evidence="1" id="KW-0812">Transmembrane</keyword>
<organism evidence="2 3">
    <name type="scientific">Trichonephila inaurata madagascariensis</name>
    <dbReference type="NCBI Taxonomy" id="2747483"/>
    <lineage>
        <taxon>Eukaryota</taxon>
        <taxon>Metazoa</taxon>
        <taxon>Ecdysozoa</taxon>
        <taxon>Arthropoda</taxon>
        <taxon>Chelicerata</taxon>
        <taxon>Arachnida</taxon>
        <taxon>Araneae</taxon>
        <taxon>Araneomorphae</taxon>
        <taxon>Entelegynae</taxon>
        <taxon>Araneoidea</taxon>
        <taxon>Nephilidae</taxon>
        <taxon>Trichonephila</taxon>
        <taxon>Trichonephila inaurata</taxon>
    </lineage>
</organism>
<name>A0A8X6M819_9ARAC</name>
<dbReference type="EMBL" id="BMAV01024707">
    <property type="protein sequence ID" value="GFS35472.1"/>
    <property type="molecule type" value="Genomic_DNA"/>
</dbReference>
<reference evidence="2" key="1">
    <citation type="submission" date="2020-08" db="EMBL/GenBank/DDBJ databases">
        <title>Multicomponent nature underlies the extraordinary mechanical properties of spider dragline silk.</title>
        <authorList>
            <person name="Kono N."/>
            <person name="Nakamura H."/>
            <person name="Mori M."/>
            <person name="Yoshida Y."/>
            <person name="Ohtoshi R."/>
            <person name="Malay A.D."/>
            <person name="Moran D.A.P."/>
            <person name="Tomita M."/>
            <person name="Numata K."/>
            <person name="Arakawa K."/>
        </authorList>
    </citation>
    <scope>NUCLEOTIDE SEQUENCE</scope>
</reference>
<keyword evidence="3" id="KW-1185">Reference proteome</keyword>
<evidence type="ECO:0000313" key="2">
    <source>
        <dbReference type="EMBL" id="GFS35472.1"/>
    </source>
</evidence>